<evidence type="ECO:0000256" key="5">
    <source>
        <dbReference type="RuleBase" id="RU363032"/>
    </source>
</evidence>
<evidence type="ECO:0000256" key="4">
    <source>
        <dbReference type="ARBA" id="ARBA00023136"/>
    </source>
</evidence>
<reference evidence="7 8" key="1">
    <citation type="submission" date="2019-09" db="EMBL/GenBank/DDBJ databases">
        <authorList>
            <person name="Depoorter E."/>
        </authorList>
    </citation>
    <scope>NUCLEOTIDE SEQUENCE [LARGE SCALE GENOMIC DNA]</scope>
    <source>
        <strain evidence="7">R-71033</strain>
    </source>
</reference>
<dbReference type="GO" id="GO:0005886">
    <property type="term" value="C:plasma membrane"/>
    <property type="evidence" value="ECO:0007669"/>
    <property type="project" value="UniProtKB-SubCell"/>
</dbReference>
<gene>
    <name evidence="7" type="ORF">BCO71033_02097</name>
</gene>
<evidence type="ECO:0000313" key="8">
    <source>
        <dbReference type="Proteomes" id="UP000494109"/>
    </source>
</evidence>
<dbReference type="PANTHER" id="PTHR42744:SF1">
    <property type="entry name" value="BINDING-PROTEIN-DEPENDENT TRANSPORT SYSTEMS INNER MEMBRANE COMPONENT"/>
    <property type="match status" value="1"/>
</dbReference>
<dbReference type="PROSITE" id="PS50928">
    <property type="entry name" value="ABC_TM1"/>
    <property type="match status" value="2"/>
</dbReference>
<comment type="similarity">
    <text evidence="5">Belongs to the binding-protein-dependent transport system permease family.</text>
</comment>
<keyword evidence="2 5" id="KW-0812">Transmembrane</keyword>
<feature type="domain" description="ABC transmembrane type-1" evidence="6">
    <location>
        <begin position="69"/>
        <end position="263"/>
    </location>
</feature>
<feature type="transmembrane region" description="Helical" evidence="5">
    <location>
        <begin position="339"/>
        <end position="358"/>
    </location>
</feature>
<feature type="transmembrane region" description="Helical" evidence="5">
    <location>
        <begin position="68"/>
        <end position="90"/>
    </location>
</feature>
<feature type="transmembrane region" description="Helical" evidence="5">
    <location>
        <begin position="196"/>
        <end position="220"/>
    </location>
</feature>
<dbReference type="GO" id="GO:0055085">
    <property type="term" value="P:transmembrane transport"/>
    <property type="evidence" value="ECO:0007669"/>
    <property type="project" value="InterPro"/>
</dbReference>
<dbReference type="Proteomes" id="UP000494109">
    <property type="component" value="Unassembled WGS sequence"/>
</dbReference>
<evidence type="ECO:0000259" key="6">
    <source>
        <dbReference type="PROSITE" id="PS50928"/>
    </source>
</evidence>
<evidence type="ECO:0000313" key="7">
    <source>
        <dbReference type="EMBL" id="VWD05617.1"/>
    </source>
</evidence>
<dbReference type="Pfam" id="PF00528">
    <property type="entry name" value="BPD_transp_1"/>
    <property type="match status" value="2"/>
</dbReference>
<feature type="transmembrane region" description="Helical" evidence="5">
    <location>
        <begin position="110"/>
        <end position="131"/>
    </location>
</feature>
<organism evidence="7 8">
    <name type="scientific">Burkholderia contaminans</name>
    <dbReference type="NCBI Taxonomy" id="488447"/>
    <lineage>
        <taxon>Bacteria</taxon>
        <taxon>Pseudomonadati</taxon>
        <taxon>Pseudomonadota</taxon>
        <taxon>Betaproteobacteria</taxon>
        <taxon>Burkholderiales</taxon>
        <taxon>Burkholderiaceae</taxon>
        <taxon>Burkholderia</taxon>
        <taxon>Burkholderia cepacia complex</taxon>
    </lineage>
</organism>
<comment type="subcellular location">
    <subcellularLocation>
        <location evidence="1 5">Cell membrane</location>
        <topology evidence="1 5">Multi-pass membrane protein</topology>
    </subcellularLocation>
</comment>
<dbReference type="Gene3D" id="1.10.3720.10">
    <property type="entry name" value="MetI-like"/>
    <property type="match status" value="2"/>
</dbReference>
<dbReference type="AlphaFoldDB" id="A0A6P2X9Q0"/>
<dbReference type="InterPro" id="IPR000515">
    <property type="entry name" value="MetI-like"/>
</dbReference>
<dbReference type="PANTHER" id="PTHR42744">
    <property type="entry name" value="BINDING-PROTEIN-DEPENDENT TRANSPORT SYSTEMS INNER MEMBRANE COMPONENT"/>
    <property type="match status" value="1"/>
</dbReference>
<feature type="transmembrane region" description="Helical" evidence="5">
    <location>
        <begin position="552"/>
        <end position="571"/>
    </location>
</feature>
<feature type="transmembrane region" description="Helical" evidence="5">
    <location>
        <begin position="138"/>
        <end position="159"/>
    </location>
</feature>
<evidence type="ECO:0000256" key="1">
    <source>
        <dbReference type="ARBA" id="ARBA00004651"/>
    </source>
</evidence>
<evidence type="ECO:0000256" key="3">
    <source>
        <dbReference type="ARBA" id="ARBA00022989"/>
    </source>
</evidence>
<dbReference type="RefSeq" id="WP_174944462.1">
    <property type="nucleotide sequence ID" value="NZ_CABVQS010000007.1"/>
</dbReference>
<protein>
    <submittedName>
        <fullName evidence="7">Sulfonate ABC transporter permease</fullName>
    </submittedName>
</protein>
<feature type="transmembrane region" description="Helical" evidence="5">
    <location>
        <begin position="419"/>
        <end position="441"/>
    </location>
</feature>
<dbReference type="CDD" id="cd06261">
    <property type="entry name" value="TM_PBP2"/>
    <property type="match status" value="2"/>
</dbReference>
<accession>A0A6P2X9Q0</accession>
<dbReference type="EMBL" id="CABVQS010000007">
    <property type="protein sequence ID" value="VWD05617.1"/>
    <property type="molecule type" value="Genomic_DNA"/>
</dbReference>
<feature type="transmembrane region" description="Helical" evidence="5">
    <location>
        <begin position="494"/>
        <end position="515"/>
    </location>
</feature>
<feature type="transmembrane region" description="Helical" evidence="5">
    <location>
        <begin position="378"/>
        <end position="407"/>
    </location>
</feature>
<keyword evidence="3 5" id="KW-1133">Transmembrane helix</keyword>
<feature type="transmembrane region" description="Helical" evidence="5">
    <location>
        <begin position="447"/>
        <end position="473"/>
    </location>
</feature>
<feature type="domain" description="ABC transmembrane type-1" evidence="6">
    <location>
        <begin position="384"/>
        <end position="571"/>
    </location>
</feature>
<sequence length="585" mass="64980">MDVGFFNPNRTANASAWRVLPNRWDFIAFPLIICLLAMAIVGFHETMAPIGTLQTQKISLDPSNLPEYALRTTLRMLAAMVASLAFTLIYGTLAAKSRRAGMVLIPILDILQSVPVLGFISFTVTFFLALFPSRVLGAELAAIFAIFTSQAWNMTFSFYQSQRTVPRDLDEVSRGFHLTSWQRFWKLEVPFSMPGLIWNMMMSMSGGWFFVVASEAITVGNQTITLPGVGAYLAQAISDKNLGAIGWVILTMTVVIVAYDQLLFRPLIAWADKFRMENTASGDAPQSWLLDLVRRTRLIHQLLVPAGWFFAKAARIPLRLPLSGAMRFSLPKVEKKASRTVDIAWATLVLLGTAYIVWRVISFVSTGVTMAEVGHVLVLGLITLLRVVVLISIASVIWVPIGVWVGLRPKLAEKLQPLAQFLAAFPANLLFPVFVIVIARFHLNADIWLSPLIVLGTQWYILFNVIAGATSYPNDYREAATNFRIRGWQWWRQAILPGIFPYYVTGAITASGGAWNASIVSEAVQWGNTKIEAHGLGAYIAQTTAAGDFPKIILGIAVMSLFVTLFNRLLWRPLYAFAEAKLRLD</sequence>
<keyword evidence="5" id="KW-0813">Transport</keyword>
<name>A0A6P2X9Q0_9BURK</name>
<proteinExistence type="inferred from homology"/>
<dbReference type="InterPro" id="IPR035906">
    <property type="entry name" value="MetI-like_sf"/>
</dbReference>
<dbReference type="SUPFAM" id="SSF161098">
    <property type="entry name" value="MetI-like"/>
    <property type="match status" value="2"/>
</dbReference>
<evidence type="ECO:0000256" key="2">
    <source>
        <dbReference type="ARBA" id="ARBA00022692"/>
    </source>
</evidence>
<feature type="transmembrane region" description="Helical" evidence="5">
    <location>
        <begin position="26"/>
        <end position="47"/>
    </location>
</feature>
<feature type="transmembrane region" description="Helical" evidence="5">
    <location>
        <begin position="241"/>
        <end position="259"/>
    </location>
</feature>
<keyword evidence="4 5" id="KW-0472">Membrane</keyword>